<accession>A0A1P8KD26</accession>
<dbReference type="EC" id="2.7.13.3" evidence="2"/>
<dbReference type="InterPro" id="IPR036890">
    <property type="entry name" value="HATPase_C_sf"/>
</dbReference>
<evidence type="ECO:0000256" key="5">
    <source>
        <dbReference type="ARBA" id="ARBA00022777"/>
    </source>
</evidence>
<dbReference type="SUPFAM" id="SSF55785">
    <property type="entry name" value="PYP-like sensor domain (PAS domain)"/>
    <property type="match status" value="2"/>
</dbReference>
<name>A0A1P8KD26_9BURK</name>
<dbReference type="RefSeq" id="WP_051391881.1">
    <property type="nucleotide sequence ID" value="NZ_CP019239.1"/>
</dbReference>
<feature type="transmembrane region" description="Helical" evidence="7">
    <location>
        <begin position="12"/>
        <end position="29"/>
    </location>
</feature>
<keyword evidence="7" id="KW-0812">Transmembrane</keyword>
<dbReference type="EMBL" id="CP019239">
    <property type="protein sequence ID" value="APW43838.1"/>
    <property type="molecule type" value="Genomic_DNA"/>
</dbReference>
<comment type="catalytic activity">
    <reaction evidence="1">
        <text>ATP + protein L-histidine = ADP + protein N-phospho-L-histidine.</text>
        <dbReference type="EC" id="2.7.13.3"/>
    </reaction>
</comment>
<evidence type="ECO:0000256" key="1">
    <source>
        <dbReference type="ARBA" id="ARBA00000085"/>
    </source>
</evidence>
<dbReference type="CDD" id="cd00130">
    <property type="entry name" value="PAS"/>
    <property type="match status" value="2"/>
</dbReference>
<protein>
    <recommendedName>
        <fullName evidence="2">histidine kinase</fullName>
        <ecNumber evidence="2">2.7.13.3</ecNumber>
    </recommendedName>
</protein>
<dbReference type="InterPro" id="IPR013655">
    <property type="entry name" value="PAS_fold_3"/>
</dbReference>
<keyword evidence="6" id="KW-0175">Coiled coil</keyword>
<dbReference type="GO" id="GO:0004673">
    <property type="term" value="F:protein histidine kinase activity"/>
    <property type="evidence" value="ECO:0007669"/>
    <property type="project" value="UniProtKB-EC"/>
</dbReference>
<dbReference type="SUPFAM" id="SSF55874">
    <property type="entry name" value="ATPase domain of HSP90 chaperone/DNA topoisomerase II/histidine kinase"/>
    <property type="match status" value="1"/>
</dbReference>
<dbReference type="InterPro" id="IPR000700">
    <property type="entry name" value="PAS-assoc_C"/>
</dbReference>
<feature type="coiled-coil region" evidence="6">
    <location>
        <begin position="581"/>
        <end position="616"/>
    </location>
</feature>
<dbReference type="InterPro" id="IPR001610">
    <property type="entry name" value="PAC"/>
</dbReference>
<feature type="transmembrane region" description="Helical" evidence="7">
    <location>
        <begin position="289"/>
        <end position="309"/>
    </location>
</feature>
<keyword evidence="7" id="KW-1133">Transmembrane helix</keyword>
<dbReference type="InterPro" id="IPR035965">
    <property type="entry name" value="PAS-like_dom_sf"/>
</dbReference>
<dbReference type="PROSITE" id="PS50113">
    <property type="entry name" value="PAC"/>
    <property type="match status" value="2"/>
</dbReference>
<dbReference type="KEGG" id="rsb:RS694_15725"/>
<keyword evidence="3" id="KW-0597">Phosphoprotein</keyword>
<organism evidence="11 12">
    <name type="scientific">Rhodoferax saidenbachensis</name>
    <dbReference type="NCBI Taxonomy" id="1484693"/>
    <lineage>
        <taxon>Bacteria</taxon>
        <taxon>Pseudomonadati</taxon>
        <taxon>Pseudomonadota</taxon>
        <taxon>Betaproteobacteria</taxon>
        <taxon>Burkholderiales</taxon>
        <taxon>Comamonadaceae</taxon>
        <taxon>Rhodoferax</taxon>
    </lineage>
</organism>
<dbReference type="SMART" id="SM00387">
    <property type="entry name" value="HATPase_c"/>
    <property type="match status" value="1"/>
</dbReference>
<sequence length="874" mass="96240">MTEPGVRFQWYAAGLVLAAIGLFLVYFIWNEHSRTLEREQERLLTQIRVIDANLIQQLVGVNAAMLSMGPQTATANPVRDQDRSATLRVLTEAMPAVRTMQILDASGKTISASRPKAIGFDASQRPYFLTVKNHPDAGILSVSAPFTTALNVYALQLVRAWTDDKKQFVGATTATLDPDYFKVLMRSVLYADDMRATLIHGDGLAFLTLPDNINIQGSNLNKPGTVFTQHLETGQVESFHMVHVTTTGDLRMVAYRTVWPAGLKMDKPLMLAVSREADSVLAPWRQLSLALGAAYTLVCALVLGGVYLVRRKQNALAKLASAHARQVQEQAERLDLALAGGNLGLFDLDMVTGVRRVNARAKEIVGDSLDDPPDTFATWSDRIHPDDQAQARALREAHEQGQSDALNADYRVKHKLGHWVWVHSRSRITQRDATGAPLRFVGTYLDITERINAENALRHERQRLSNIVDGTDAGTWEHDFVTGEDRINDKYAQMLGYSVTEMEAQIAGDFRNVVHPEDLAHVSSLWDAHWVGETPVYEAEFRVQHKQGHWVWVLSHGKAWIRDADGKALSISGIHLDVSAIKKAEADLMALNEQLEDRVAERTAELEATLQQLRDSRQSLASSEARATMSTLMAGLSHELGTPLGNSLIAASTVAAGTRDFRRRLSDGALKRSDMNHFMDLVDQGAELIEGNLNRANELLKNFRQVAADQASEQRRRFDLAQVVTEIVQTLSPSLKQHAHHIALDIPAGIAMDSQPGPLGQIVINLVNNAYLHAFEGMTAGVLTLSAHADGEWVTLEVRDNGVGIPPENLEKLFEPFFSTKIGKGGTGLGMAIVQNLATKTLGGSVTVQSKWGEGTVFRVRLPRSLPPRAETTA</sequence>
<keyword evidence="4" id="KW-0808">Transferase</keyword>
<dbReference type="PANTHER" id="PTHR43304:SF1">
    <property type="entry name" value="PAC DOMAIN-CONTAINING PROTEIN"/>
    <property type="match status" value="1"/>
</dbReference>
<dbReference type="PROSITE" id="PS50112">
    <property type="entry name" value="PAS"/>
    <property type="match status" value="1"/>
</dbReference>
<evidence type="ECO:0000259" key="9">
    <source>
        <dbReference type="PROSITE" id="PS50112"/>
    </source>
</evidence>
<feature type="domain" description="PAC" evidence="10">
    <location>
        <begin position="406"/>
        <end position="459"/>
    </location>
</feature>
<dbReference type="Gene3D" id="3.30.565.10">
    <property type="entry name" value="Histidine kinase-like ATPase, C-terminal domain"/>
    <property type="match status" value="1"/>
</dbReference>
<dbReference type="NCBIfam" id="TIGR00229">
    <property type="entry name" value="sensory_box"/>
    <property type="match status" value="2"/>
</dbReference>
<dbReference type="Pfam" id="PF08447">
    <property type="entry name" value="PAS_3"/>
    <property type="match status" value="2"/>
</dbReference>
<dbReference type="InterPro" id="IPR052162">
    <property type="entry name" value="Sensor_kinase/Photoreceptor"/>
</dbReference>
<keyword evidence="12" id="KW-1185">Reference proteome</keyword>
<gene>
    <name evidence="11" type="ORF">RS694_15725</name>
</gene>
<dbReference type="SMART" id="SM00086">
    <property type="entry name" value="PAC"/>
    <property type="match status" value="2"/>
</dbReference>
<dbReference type="STRING" id="1484693.RS694_15725"/>
<dbReference type="CDD" id="cd12914">
    <property type="entry name" value="PDC1_DGC_like"/>
    <property type="match status" value="1"/>
</dbReference>
<keyword evidence="7" id="KW-0472">Membrane</keyword>
<evidence type="ECO:0000256" key="2">
    <source>
        <dbReference type="ARBA" id="ARBA00012438"/>
    </source>
</evidence>
<dbReference type="PROSITE" id="PS50109">
    <property type="entry name" value="HIS_KIN"/>
    <property type="match status" value="1"/>
</dbReference>
<dbReference type="PRINTS" id="PR00344">
    <property type="entry name" value="BCTRLSENSOR"/>
</dbReference>
<dbReference type="Pfam" id="PF02518">
    <property type="entry name" value="HATPase_c"/>
    <property type="match status" value="1"/>
</dbReference>
<proteinExistence type="predicted"/>
<evidence type="ECO:0000256" key="6">
    <source>
        <dbReference type="SAM" id="Coils"/>
    </source>
</evidence>
<dbReference type="InterPro" id="IPR005467">
    <property type="entry name" value="His_kinase_dom"/>
</dbReference>
<dbReference type="eggNOG" id="COG4191">
    <property type="taxonomic scope" value="Bacteria"/>
</dbReference>
<dbReference type="Proteomes" id="UP000186110">
    <property type="component" value="Chromosome"/>
</dbReference>
<dbReference type="AlphaFoldDB" id="A0A1P8KD26"/>
<feature type="domain" description="PAC" evidence="10">
    <location>
        <begin position="537"/>
        <end position="590"/>
    </location>
</feature>
<reference evidence="11 12" key="1">
    <citation type="submission" date="2017-01" db="EMBL/GenBank/DDBJ databases">
        <authorList>
            <person name="Mah S.A."/>
            <person name="Swanson W.J."/>
            <person name="Moy G.W."/>
            <person name="Vacquier V.D."/>
        </authorList>
    </citation>
    <scope>NUCLEOTIDE SEQUENCE [LARGE SCALE GENOMIC DNA]</scope>
    <source>
        <strain evidence="11 12">DSM 22694</strain>
    </source>
</reference>
<keyword evidence="5" id="KW-0418">Kinase</keyword>
<dbReference type="Gene3D" id="1.10.287.130">
    <property type="match status" value="1"/>
</dbReference>
<evidence type="ECO:0000256" key="4">
    <source>
        <dbReference type="ARBA" id="ARBA00022679"/>
    </source>
</evidence>
<dbReference type="InterPro" id="IPR003594">
    <property type="entry name" value="HATPase_dom"/>
</dbReference>
<evidence type="ECO:0000256" key="3">
    <source>
        <dbReference type="ARBA" id="ARBA00022553"/>
    </source>
</evidence>
<dbReference type="InterPro" id="IPR004358">
    <property type="entry name" value="Sig_transdc_His_kin-like_C"/>
</dbReference>
<dbReference type="SMART" id="SM00091">
    <property type="entry name" value="PAS"/>
    <property type="match status" value="2"/>
</dbReference>
<dbReference type="Gene3D" id="3.30.450.20">
    <property type="entry name" value="PAS domain"/>
    <property type="match status" value="3"/>
</dbReference>
<dbReference type="PANTHER" id="PTHR43304">
    <property type="entry name" value="PHYTOCHROME-LIKE PROTEIN CPH1"/>
    <property type="match status" value="1"/>
</dbReference>
<feature type="domain" description="Histidine kinase" evidence="8">
    <location>
        <begin position="635"/>
        <end position="866"/>
    </location>
</feature>
<evidence type="ECO:0000313" key="12">
    <source>
        <dbReference type="Proteomes" id="UP000186110"/>
    </source>
</evidence>
<dbReference type="InterPro" id="IPR000014">
    <property type="entry name" value="PAS"/>
</dbReference>
<evidence type="ECO:0000259" key="10">
    <source>
        <dbReference type="PROSITE" id="PS50113"/>
    </source>
</evidence>
<feature type="domain" description="PAS" evidence="9">
    <location>
        <begin position="460"/>
        <end position="522"/>
    </location>
</feature>
<evidence type="ECO:0000259" key="8">
    <source>
        <dbReference type="PROSITE" id="PS50109"/>
    </source>
</evidence>
<evidence type="ECO:0000256" key="7">
    <source>
        <dbReference type="SAM" id="Phobius"/>
    </source>
</evidence>
<dbReference type="CDD" id="cd00075">
    <property type="entry name" value="HATPase"/>
    <property type="match status" value="1"/>
</dbReference>
<evidence type="ECO:0000313" key="11">
    <source>
        <dbReference type="EMBL" id="APW43838.1"/>
    </source>
</evidence>